<gene>
    <name evidence="1" type="ORF">NZD89_02895</name>
    <name evidence="2" type="ORF">NZD89_03145</name>
</gene>
<dbReference type="Proteomes" id="UP001164761">
    <property type="component" value="Chromosome"/>
</dbReference>
<dbReference type="Gene3D" id="1.10.357.10">
    <property type="entry name" value="Tetracycline Repressor, domain 2"/>
    <property type="match status" value="1"/>
</dbReference>
<name>A0ABY6ZHT3_9BACL</name>
<dbReference type="InterPro" id="IPR009057">
    <property type="entry name" value="Homeodomain-like_sf"/>
</dbReference>
<organism evidence="1 3">
    <name type="scientific">Alicyclobacillus fastidiosus</name>
    <dbReference type="NCBI Taxonomy" id="392011"/>
    <lineage>
        <taxon>Bacteria</taxon>
        <taxon>Bacillati</taxon>
        <taxon>Bacillota</taxon>
        <taxon>Bacilli</taxon>
        <taxon>Bacillales</taxon>
        <taxon>Alicyclobacillaceae</taxon>
        <taxon>Alicyclobacillus</taxon>
    </lineage>
</organism>
<dbReference type="RefSeq" id="WP_268006345.1">
    <property type="nucleotide sequence ID" value="NZ_BSUT01000001.1"/>
</dbReference>
<protein>
    <submittedName>
        <fullName evidence="1">TetR/AcrR family transcriptional regulator</fullName>
    </submittedName>
</protein>
<evidence type="ECO:0000313" key="3">
    <source>
        <dbReference type="Proteomes" id="UP001164761"/>
    </source>
</evidence>
<evidence type="ECO:0000313" key="1">
    <source>
        <dbReference type="EMBL" id="WAH42463.1"/>
    </source>
</evidence>
<dbReference type="EMBL" id="CP104067">
    <property type="protein sequence ID" value="WAH42501.1"/>
    <property type="molecule type" value="Genomic_DNA"/>
</dbReference>
<keyword evidence="3" id="KW-1185">Reference proteome</keyword>
<sequence length="90" mass="10397">MSKKTIYQYFSGKEEIASAVIETVMGRVSEKFDRLEEPSEDPLGQIRLAFEQVKAEVARVSPLLQEDIRKLLPQGHQRIKEIRAEKIKKI</sequence>
<dbReference type="SUPFAM" id="SSF46689">
    <property type="entry name" value="Homeodomain-like"/>
    <property type="match status" value="1"/>
</dbReference>
<evidence type="ECO:0000313" key="2">
    <source>
        <dbReference type="EMBL" id="WAH42501.1"/>
    </source>
</evidence>
<dbReference type="EMBL" id="CP104067">
    <property type="protein sequence ID" value="WAH42463.1"/>
    <property type="molecule type" value="Genomic_DNA"/>
</dbReference>
<accession>A0ABY6ZHT3</accession>
<proteinExistence type="predicted"/>
<reference evidence="1" key="1">
    <citation type="submission" date="2022-08" db="EMBL/GenBank/DDBJ databases">
        <title>Alicyclobacillus fastidiosus DSM 17978, complete genome.</title>
        <authorList>
            <person name="Wang Q."/>
            <person name="Cai R."/>
            <person name="Wang Z."/>
        </authorList>
    </citation>
    <scope>NUCLEOTIDE SEQUENCE</scope>
    <source>
        <strain evidence="1">DSM 17978</strain>
    </source>
</reference>